<evidence type="ECO:0000256" key="5">
    <source>
        <dbReference type="ARBA" id="ARBA00023136"/>
    </source>
</evidence>
<dbReference type="GO" id="GO:0005886">
    <property type="term" value="C:plasma membrane"/>
    <property type="evidence" value="ECO:0007669"/>
    <property type="project" value="UniProtKB-SubCell"/>
</dbReference>
<dbReference type="PANTHER" id="PTHR23427">
    <property type="entry name" value="SURFEIT LOCUS PROTEIN"/>
    <property type="match status" value="1"/>
</dbReference>
<comment type="similarity">
    <text evidence="2 6">Belongs to the SURF1 family.</text>
</comment>
<evidence type="ECO:0000313" key="8">
    <source>
        <dbReference type="EMBL" id="RRQ04525.1"/>
    </source>
</evidence>
<dbReference type="InterPro" id="IPR002994">
    <property type="entry name" value="Surf1/Shy1"/>
</dbReference>
<keyword evidence="9" id="KW-1185">Reference proteome</keyword>
<evidence type="ECO:0000256" key="1">
    <source>
        <dbReference type="ARBA" id="ARBA00004370"/>
    </source>
</evidence>
<gene>
    <name evidence="8" type="ORF">CXF42_04355</name>
</gene>
<feature type="transmembrane region" description="Helical" evidence="6">
    <location>
        <begin position="24"/>
        <end position="50"/>
    </location>
</feature>
<name>A0A3R8RHL1_9CORY</name>
<organism evidence="8 9">
    <name type="scientific">Corynebacterium bovis</name>
    <dbReference type="NCBI Taxonomy" id="36808"/>
    <lineage>
        <taxon>Bacteria</taxon>
        <taxon>Bacillati</taxon>
        <taxon>Actinomycetota</taxon>
        <taxon>Actinomycetes</taxon>
        <taxon>Mycobacteriales</taxon>
        <taxon>Corynebacteriaceae</taxon>
        <taxon>Corynebacterium</taxon>
    </lineage>
</organism>
<feature type="region of interest" description="Disordered" evidence="7">
    <location>
        <begin position="140"/>
        <end position="181"/>
    </location>
</feature>
<keyword evidence="4 6" id="KW-1133">Transmembrane helix</keyword>
<keyword evidence="6" id="KW-1003">Cell membrane</keyword>
<feature type="compositionally biased region" description="Basic and acidic residues" evidence="7">
    <location>
        <begin position="363"/>
        <end position="418"/>
    </location>
</feature>
<reference evidence="8 9" key="1">
    <citation type="submission" date="2018-01" db="EMBL/GenBank/DDBJ databases">
        <title>Twenty Corynebacterium bovis Genomes.</title>
        <authorList>
            <person name="Gulvik C.A."/>
        </authorList>
    </citation>
    <scope>NUCLEOTIDE SEQUENCE [LARGE SCALE GENOMIC DNA]</scope>
    <source>
        <strain evidence="8 9">16-2004</strain>
    </source>
</reference>
<evidence type="ECO:0000256" key="7">
    <source>
        <dbReference type="SAM" id="MobiDB-lite"/>
    </source>
</evidence>
<keyword evidence="5 6" id="KW-0472">Membrane</keyword>
<comment type="subcellular location">
    <subcellularLocation>
        <location evidence="6">Cell membrane</location>
        <topology evidence="6">Multi-pass membrane protein</topology>
    </subcellularLocation>
    <subcellularLocation>
        <location evidence="1">Membrane</location>
    </subcellularLocation>
</comment>
<feature type="compositionally biased region" description="Low complexity" evidence="7">
    <location>
        <begin position="319"/>
        <end position="344"/>
    </location>
</feature>
<evidence type="ECO:0000313" key="9">
    <source>
        <dbReference type="Proteomes" id="UP000278422"/>
    </source>
</evidence>
<sequence>MATRTTTNNAAPGSTRRRRGWRAFLTPGWVITAVIVVMFAYVAFTVLAPWQLGKNTRTQENNQRLSAAMDADPVPVEDVLPADGSPAGADREWTRVTLQGRFIPDAQVLLRNRPVDTSPAFQVLTAFRLDSGGTVLVNRGWTPPRNAADVPDIPTAPTGERTVEGYVRPGEQTPSTPPLRSEGVQQVYGISTAQIGDLVAPDLPAAGAGAGTPSGRPLAADYVQLGEGSVADPLHAIPLPKLDSGPYLSYGIQWIAFGVMAPLGLGYFVWAEMRERRREREARDGGPVVAVPAGGSGDGAGSGDRAGDGHGPHPGSGSGAVPVGEGTTPPSAASADPADPSPGDGHAGHSRTADGQPGQGSPERGRTGDGQREPDRAGESEQGREDAARARERKLAERYGRSHTRFFDRRNARDEERF</sequence>
<dbReference type="EMBL" id="PQNQ01000008">
    <property type="protein sequence ID" value="RRQ04525.1"/>
    <property type="molecule type" value="Genomic_DNA"/>
</dbReference>
<evidence type="ECO:0000256" key="3">
    <source>
        <dbReference type="ARBA" id="ARBA00022692"/>
    </source>
</evidence>
<keyword evidence="3 6" id="KW-0812">Transmembrane</keyword>
<evidence type="ECO:0000256" key="2">
    <source>
        <dbReference type="ARBA" id="ARBA00007165"/>
    </source>
</evidence>
<feature type="compositionally biased region" description="Gly residues" evidence="7">
    <location>
        <begin position="294"/>
        <end position="304"/>
    </location>
</feature>
<dbReference type="RefSeq" id="WP_125174984.1">
    <property type="nucleotide sequence ID" value="NZ_JBHYBM010000067.1"/>
</dbReference>
<dbReference type="AlphaFoldDB" id="A0A3R8RHL1"/>
<dbReference type="Proteomes" id="UP000278422">
    <property type="component" value="Unassembled WGS sequence"/>
</dbReference>
<dbReference type="PROSITE" id="PS50895">
    <property type="entry name" value="SURF1"/>
    <property type="match status" value="1"/>
</dbReference>
<evidence type="ECO:0000256" key="6">
    <source>
        <dbReference type="RuleBase" id="RU363076"/>
    </source>
</evidence>
<accession>A0A3R8RHL1</accession>
<dbReference type="InterPro" id="IPR045214">
    <property type="entry name" value="Surf1/Surf4"/>
</dbReference>
<dbReference type="Pfam" id="PF02104">
    <property type="entry name" value="SURF1"/>
    <property type="match status" value="1"/>
</dbReference>
<dbReference type="PANTHER" id="PTHR23427:SF2">
    <property type="entry name" value="SURFEIT LOCUS PROTEIN 1"/>
    <property type="match status" value="1"/>
</dbReference>
<proteinExistence type="inferred from homology"/>
<comment type="caution">
    <text evidence="8">The sequence shown here is derived from an EMBL/GenBank/DDBJ whole genome shotgun (WGS) entry which is preliminary data.</text>
</comment>
<dbReference type="CDD" id="cd06662">
    <property type="entry name" value="SURF1"/>
    <property type="match status" value="1"/>
</dbReference>
<protein>
    <recommendedName>
        <fullName evidence="6">SURF1-like protein</fullName>
    </recommendedName>
</protein>
<evidence type="ECO:0000256" key="4">
    <source>
        <dbReference type="ARBA" id="ARBA00022989"/>
    </source>
</evidence>
<feature type="transmembrane region" description="Helical" evidence="6">
    <location>
        <begin position="247"/>
        <end position="270"/>
    </location>
</feature>
<feature type="region of interest" description="Disordered" evidence="7">
    <location>
        <begin position="279"/>
        <end position="418"/>
    </location>
</feature>